<organism evidence="1 2">
    <name type="scientific">Zymoseptoria tritici ST99CH_1E4</name>
    <dbReference type="NCBI Taxonomy" id="1276532"/>
    <lineage>
        <taxon>Eukaryota</taxon>
        <taxon>Fungi</taxon>
        <taxon>Dikarya</taxon>
        <taxon>Ascomycota</taxon>
        <taxon>Pezizomycotina</taxon>
        <taxon>Dothideomycetes</taxon>
        <taxon>Dothideomycetidae</taxon>
        <taxon>Mycosphaerellales</taxon>
        <taxon>Mycosphaerellaceae</taxon>
        <taxon>Zymoseptoria</taxon>
    </lineage>
</organism>
<name>A0A2H1GHM7_ZYMTR</name>
<dbReference type="EMBL" id="LT854257">
    <property type="protein sequence ID" value="SMR53075.1"/>
    <property type="molecule type" value="Genomic_DNA"/>
</dbReference>
<protein>
    <submittedName>
        <fullName evidence="1">Uncharacterized protein</fullName>
    </submittedName>
</protein>
<proteinExistence type="predicted"/>
<dbReference type="AlphaFoldDB" id="A0A2H1GHM7"/>
<evidence type="ECO:0000313" key="1">
    <source>
        <dbReference type="EMBL" id="SMR53075.1"/>
    </source>
</evidence>
<dbReference type="Proteomes" id="UP000245764">
    <property type="component" value="Chromosome 5"/>
</dbReference>
<evidence type="ECO:0000313" key="2">
    <source>
        <dbReference type="Proteomes" id="UP000245764"/>
    </source>
</evidence>
<reference evidence="2" key="1">
    <citation type="submission" date="2017-05" db="EMBL/GenBank/DDBJ databases">
        <authorList>
            <person name="Song R."/>
            <person name="Chenine A.L."/>
            <person name="Ruprecht R.M."/>
        </authorList>
    </citation>
    <scope>NUCLEOTIDE SEQUENCE [LARGE SCALE GENOMIC DNA]</scope>
</reference>
<gene>
    <name evidence="1" type="ORF">ZT1E4_G6350</name>
</gene>
<sequence>MFVHLEMVPEWNFTARKLTACRPACWRYVGCTSPQLRAPPASSWLQAAPVEPSYKYEAMDYPLQCESCPNTTTSGYGEIDQAAQGSTPDLLSDFRDRAGVQGHIFDSGANEVADFAEGLLDDNEALQAFFEGLPNYGQDGNWSQLQQLSLSLRRSDHLA</sequence>
<accession>A0A2H1GHM7</accession>